<keyword evidence="2" id="KW-1185">Reference proteome</keyword>
<evidence type="ECO:0000313" key="1">
    <source>
        <dbReference type="EMBL" id="OAE96751.1"/>
    </source>
</evidence>
<dbReference type="EMBL" id="LUUB01000129">
    <property type="protein sequence ID" value="OAE96751.1"/>
    <property type="molecule type" value="Genomic_DNA"/>
</dbReference>
<comment type="caution">
    <text evidence="1">The sequence shown here is derived from an EMBL/GenBank/DDBJ whole genome shotgun (WGS) entry which is preliminary data.</text>
</comment>
<accession>A0A176Y7U7</accession>
<reference evidence="1 2" key="1">
    <citation type="submission" date="2016-03" db="EMBL/GenBank/DDBJ databases">
        <title>Draft Genome Sequence of the Strain BR 10245 (Bradyrhizobium sp.) isolated from nodules of Centrolobium paraense.</title>
        <authorList>
            <person name="Simoes-Araujo J.L.Sr."/>
            <person name="Barauna A.C."/>
            <person name="Silva K."/>
            <person name="Zilli J.E."/>
        </authorList>
    </citation>
    <scope>NUCLEOTIDE SEQUENCE [LARGE SCALE GENOMIC DNA]</scope>
    <source>
        <strain evidence="1 2">BR 10245</strain>
    </source>
</reference>
<organism evidence="1 2">
    <name type="scientific">Bradyrhizobium centrolobii</name>
    <dbReference type="NCBI Taxonomy" id="1505087"/>
    <lineage>
        <taxon>Bacteria</taxon>
        <taxon>Pseudomonadati</taxon>
        <taxon>Pseudomonadota</taxon>
        <taxon>Alphaproteobacteria</taxon>
        <taxon>Hyphomicrobiales</taxon>
        <taxon>Nitrobacteraceae</taxon>
        <taxon>Bradyrhizobium</taxon>
    </lineage>
</organism>
<name>A0A176Y7U7_9BRAD</name>
<proteinExistence type="predicted"/>
<sequence>MVLMPLRQRLEIEQVANALHVTVRWLQEWLRAHPVDAAGEPYCTPVGRKRIFHPSDITRIEKALREDIKRRYTSGRCAPAKRRILKSEAPSQESMWRRAAELLNDPSLIEAGKNWRTKHRDP</sequence>
<evidence type="ECO:0000313" key="2">
    <source>
        <dbReference type="Proteomes" id="UP000076959"/>
    </source>
</evidence>
<gene>
    <name evidence="1" type="ORF">AYJ54_36335</name>
</gene>
<dbReference type="Proteomes" id="UP000076959">
    <property type="component" value="Unassembled WGS sequence"/>
</dbReference>
<protein>
    <submittedName>
        <fullName evidence="1">Uncharacterized protein</fullName>
    </submittedName>
</protein>
<dbReference type="AlphaFoldDB" id="A0A176Y7U7"/>